<protein>
    <submittedName>
        <fullName evidence="2">Uncharacterized protein</fullName>
    </submittedName>
</protein>
<gene>
    <name evidence="2" type="ORF">B0I36DRAFT_363577</name>
</gene>
<keyword evidence="1" id="KW-0732">Signal</keyword>
<dbReference type="Proteomes" id="UP000756346">
    <property type="component" value="Unassembled WGS sequence"/>
</dbReference>
<name>A0A9P8Y6H4_9PEZI</name>
<dbReference type="GeneID" id="70188372"/>
<dbReference type="RefSeq" id="XP_046011260.1">
    <property type="nucleotide sequence ID" value="XM_046158826.1"/>
</dbReference>
<proteinExistence type="predicted"/>
<feature type="signal peptide" evidence="1">
    <location>
        <begin position="1"/>
        <end position="23"/>
    </location>
</feature>
<organism evidence="2 3">
    <name type="scientific">Microdochium trichocladiopsis</name>
    <dbReference type="NCBI Taxonomy" id="1682393"/>
    <lineage>
        <taxon>Eukaryota</taxon>
        <taxon>Fungi</taxon>
        <taxon>Dikarya</taxon>
        <taxon>Ascomycota</taxon>
        <taxon>Pezizomycotina</taxon>
        <taxon>Sordariomycetes</taxon>
        <taxon>Xylariomycetidae</taxon>
        <taxon>Xylariales</taxon>
        <taxon>Microdochiaceae</taxon>
        <taxon>Microdochium</taxon>
    </lineage>
</organism>
<feature type="chain" id="PRO_5040479963" evidence="1">
    <location>
        <begin position="24"/>
        <end position="86"/>
    </location>
</feature>
<evidence type="ECO:0000256" key="1">
    <source>
        <dbReference type="SAM" id="SignalP"/>
    </source>
</evidence>
<sequence>MHAINALTLLLATALSTATGAAAVATLGGPCAFDANNAVQQDCSADGQHSLICEPDSTWHLSQACVKPSKCPPGGGFCVIPLQFQG</sequence>
<dbReference type="EMBL" id="JAGTJQ010000006">
    <property type="protein sequence ID" value="KAH7028972.1"/>
    <property type="molecule type" value="Genomic_DNA"/>
</dbReference>
<comment type="caution">
    <text evidence="2">The sequence shown here is derived from an EMBL/GenBank/DDBJ whole genome shotgun (WGS) entry which is preliminary data.</text>
</comment>
<dbReference type="AlphaFoldDB" id="A0A9P8Y6H4"/>
<reference evidence="2" key="1">
    <citation type="journal article" date="2021" name="Nat. Commun.">
        <title>Genetic determinants of endophytism in the Arabidopsis root mycobiome.</title>
        <authorList>
            <person name="Mesny F."/>
            <person name="Miyauchi S."/>
            <person name="Thiergart T."/>
            <person name="Pickel B."/>
            <person name="Atanasova L."/>
            <person name="Karlsson M."/>
            <person name="Huettel B."/>
            <person name="Barry K.W."/>
            <person name="Haridas S."/>
            <person name="Chen C."/>
            <person name="Bauer D."/>
            <person name="Andreopoulos W."/>
            <person name="Pangilinan J."/>
            <person name="LaButti K."/>
            <person name="Riley R."/>
            <person name="Lipzen A."/>
            <person name="Clum A."/>
            <person name="Drula E."/>
            <person name="Henrissat B."/>
            <person name="Kohler A."/>
            <person name="Grigoriev I.V."/>
            <person name="Martin F.M."/>
            <person name="Hacquard S."/>
        </authorList>
    </citation>
    <scope>NUCLEOTIDE SEQUENCE</scope>
    <source>
        <strain evidence="2">MPI-CAGE-CH-0230</strain>
    </source>
</reference>
<keyword evidence="3" id="KW-1185">Reference proteome</keyword>
<accession>A0A9P8Y6H4</accession>
<evidence type="ECO:0000313" key="2">
    <source>
        <dbReference type="EMBL" id="KAH7028972.1"/>
    </source>
</evidence>
<evidence type="ECO:0000313" key="3">
    <source>
        <dbReference type="Proteomes" id="UP000756346"/>
    </source>
</evidence>